<evidence type="ECO:0000313" key="3">
    <source>
        <dbReference type="Proteomes" id="UP000464495"/>
    </source>
</evidence>
<dbReference type="Gene3D" id="3.60.21.10">
    <property type="match status" value="1"/>
</dbReference>
<organism evidence="2 3">
    <name type="scientific">Algicella marina</name>
    <dbReference type="NCBI Taxonomy" id="2683284"/>
    <lineage>
        <taxon>Bacteria</taxon>
        <taxon>Pseudomonadati</taxon>
        <taxon>Pseudomonadota</taxon>
        <taxon>Alphaproteobacteria</taxon>
        <taxon>Rhodobacterales</taxon>
        <taxon>Paracoccaceae</taxon>
        <taxon>Algicella</taxon>
    </lineage>
</organism>
<reference evidence="2 3" key="1">
    <citation type="submission" date="2019-12" db="EMBL/GenBank/DDBJ databases">
        <title>Complete genome sequence of Algicella marina strain 9Alg 56(T) isolated from the red alga Tichocarpus crinitus.</title>
        <authorList>
            <person name="Kim S.-G."/>
            <person name="Nedashkovskaya O.I."/>
        </authorList>
    </citation>
    <scope>NUCLEOTIDE SEQUENCE [LARGE SCALE GENOMIC DNA]</scope>
    <source>
        <strain evidence="2 3">9Alg 56</strain>
    </source>
</reference>
<dbReference type="GO" id="GO:0016787">
    <property type="term" value="F:hydrolase activity"/>
    <property type="evidence" value="ECO:0007669"/>
    <property type="project" value="UniProtKB-KW"/>
</dbReference>
<evidence type="ECO:0000259" key="1">
    <source>
        <dbReference type="Pfam" id="PF00149"/>
    </source>
</evidence>
<dbReference type="GO" id="GO:0016874">
    <property type="term" value="F:ligase activity"/>
    <property type="evidence" value="ECO:0007669"/>
    <property type="project" value="UniProtKB-KW"/>
</dbReference>
<evidence type="ECO:0000313" key="2">
    <source>
        <dbReference type="EMBL" id="QHQ37219.1"/>
    </source>
</evidence>
<name>A0A6P1T7F4_9RHOB</name>
<protein>
    <submittedName>
        <fullName evidence="2">Ligase-associated DNA damage response endonuclease PdeM</fullName>
        <ecNumber evidence="2">3.1.-.-</ecNumber>
    </submittedName>
</protein>
<dbReference type="NCBIfam" id="TIGR04123">
    <property type="entry name" value="P_estr_lig_assc"/>
    <property type="match status" value="1"/>
</dbReference>
<dbReference type="InterPro" id="IPR029052">
    <property type="entry name" value="Metallo-depent_PP-like"/>
</dbReference>
<proteinExistence type="predicted"/>
<gene>
    <name evidence="2" type="primary">pdeM</name>
    <name evidence="2" type="ORF">GO499_19535</name>
</gene>
<dbReference type="KEGG" id="amaq:GO499_19535"/>
<keyword evidence="2" id="KW-0540">Nuclease</keyword>
<dbReference type="SUPFAM" id="SSF56300">
    <property type="entry name" value="Metallo-dependent phosphatases"/>
    <property type="match status" value="1"/>
</dbReference>
<dbReference type="InterPro" id="IPR004843">
    <property type="entry name" value="Calcineurin-like_PHP"/>
</dbReference>
<dbReference type="RefSeq" id="WP_161863761.1">
    <property type="nucleotide sequence ID" value="NZ_CP046620.1"/>
</dbReference>
<dbReference type="InterPro" id="IPR024173">
    <property type="entry name" value="Pesterase_MJ0037-like"/>
</dbReference>
<dbReference type="Proteomes" id="UP000464495">
    <property type="component" value="Chromosome"/>
</dbReference>
<dbReference type="PANTHER" id="PTHR39323:SF1">
    <property type="entry name" value="BLR1149 PROTEIN"/>
    <property type="match status" value="1"/>
</dbReference>
<dbReference type="InterPro" id="IPR026336">
    <property type="entry name" value="PdeM-like"/>
</dbReference>
<keyword evidence="2" id="KW-0378">Hydrolase</keyword>
<dbReference type="PANTHER" id="PTHR39323">
    <property type="entry name" value="BLR1149 PROTEIN"/>
    <property type="match status" value="1"/>
</dbReference>
<feature type="domain" description="Calcineurin-like phosphoesterase" evidence="1">
    <location>
        <begin position="27"/>
        <end position="121"/>
    </location>
</feature>
<keyword evidence="2" id="KW-0255">Endonuclease</keyword>
<keyword evidence="2" id="KW-0436">Ligase</keyword>
<dbReference type="PIRSF" id="PIRSF000887">
    <property type="entry name" value="Pesterase_MJ0037"/>
    <property type="match status" value="1"/>
</dbReference>
<keyword evidence="3" id="KW-1185">Reference proteome</keyword>
<accession>A0A6P1T7F4</accession>
<dbReference type="EMBL" id="CP046620">
    <property type="protein sequence ID" value="QHQ37219.1"/>
    <property type="molecule type" value="Genomic_DNA"/>
</dbReference>
<dbReference type="AlphaFoldDB" id="A0A6P1T7F4"/>
<dbReference type="EC" id="3.1.-.-" evidence="2"/>
<sequence>MSSTSFTLQDARLTARGTGSLWWEDARLLCVSDLHLGKAERMARRGGTLLPPYDTRETLARLNSELTELEPQTVICLGDSFDDGLAAEHLDESDRIQIGTMMAGRRWFWVEGNHDPGDLGLGGTAVDALERGPLTFRHIAQAGAQPGEVSGHYHPKIGVHTRAGRVTRPCFVYDTRRLILPAFGAYTGGLSADDPALNTLFGSDACCILTGRRTSTVPLDIRQTA</sequence>
<dbReference type="Pfam" id="PF00149">
    <property type="entry name" value="Metallophos"/>
    <property type="match status" value="1"/>
</dbReference>
<dbReference type="GO" id="GO:0004519">
    <property type="term" value="F:endonuclease activity"/>
    <property type="evidence" value="ECO:0007669"/>
    <property type="project" value="UniProtKB-KW"/>
</dbReference>